<accession>A0A517VJR4</accession>
<protein>
    <submittedName>
        <fullName evidence="1">Uncharacterized protein</fullName>
    </submittedName>
</protein>
<dbReference type="KEGG" id="gax:Pan161_49390"/>
<name>A0A517VJR4_9PLAN</name>
<dbReference type="Proteomes" id="UP000316855">
    <property type="component" value="Chromosome"/>
</dbReference>
<reference evidence="1 2" key="1">
    <citation type="submission" date="2019-02" db="EMBL/GenBank/DDBJ databases">
        <title>Deep-cultivation of Planctomycetes and their phenomic and genomic characterization uncovers novel biology.</title>
        <authorList>
            <person name="Wiegand S."/>
            <person name="Jogler M."/>
            <person name="Boedeker C."/>
            <person name="Pinto D."/>
            <person name="Vollmers J."/>
            <person name="Rivas-Marin E."/>
            <person name="Kohn T."/>
            <person name="Peeters S.H."/>
            <person name="Heuer A."/>
            <person name="Rast P."/>
            <person name="Oberbeckmann S."/>
            <person name="Bunk B."/>
            <person name="Jeske O."/>
            <person name="Meyerdierks A."/>
            <person name="Storesund J.E."/>
            <person name="Kallscheuer N."/>
            <person name="Luecker S."/>
            <person name="Lage O.M."/>
            <person name="Pohl T."/>
            <person name="Merkel B.J."/>
            <person name="Hornburger P."/>
            <person name="Mueller R.-W."/>
            <person name="Bruemmer F."/>
            <person name="Labrenz M."/>
            <person name="Spormann A.M."/>
            <person name="Op den Camp H."/>
            <person name="Overmann J."/>
            <person name="Amann R."/>
            <person name="Jetten M.S.M."/>
            <person name="Mascher T."/>
            <person name="Medema M.H."/>
            <person name="Devos D.P."/>
            <person name="Kaster A.-K."/>
            <person name="Ovreas L."/>
            <person name="Rohde M."/>
            <person name="Galperin M.Y."/>
            <person name="Jogler C."/>
        </authorList>
    </citation>
    <scope>NUCLEOTIDE SEQUENCE [LARGE SCALE GENOMIC DNA]</scope>
    <source>
        <strain evidence="1 2">Pan161</strain>
    </source>
</reference>
<gene>
    <name evidence="1" type="ORF">Pan161_49390</name>
</gene>
<evidence type="ECO:0000313" key="2">
    <source>
        <dbReference type="Proteomes" id="UP000316855"/>
    </source>
</evidence>
<evidence type="ECO:0000313" key="1">
    <source>
        <dbReference type="EMBL" id="QDT93261.1"/>
    </source>
</evidence>
<dbReference type="AlphaFoldDB" id="A0A517VJR4"/>
<proteinExistence type="predicted"/>
<sequence>MVRGTLAQEHPEWNELDSIARWRNGSAIEKSDISMSEFKPYILMQTIVEFFAKKLLQNLKKVVLSQLVNNLDKIKALVILKRYA</sequence>
<organism evidence="1 2">
    <name type="scientific">Gimesia algae</name>
    <dbReference type="NCBI Taxonomy" id="2527971"/>
    <lineage>
        <taxon>Bacteria</taxon>
        <taxon>Pseudomonadati</taxon>
        <taxon>Planctomycetota</taxon>
        <taxon>Planctomycetia</taxon>
        <taxon>Planctomycetales</taxon>
        <taxon>Planctomycetaceae</taxon>
        <taxon>Gimesia</taxon>
    </lineage>
</organism>
<keyword evidence="2" id="KW-1185">Reference proteome</keyword>
<dbReference type="EMBL" id="CP036343">
    <property type="protein sequence ID" value="QDT93261.1"/>
    <property type="molecule type" value="Genomic_DNA"/>
</dbReference>